<feature type="domain" description="DUF4168" evidence="1">
    <location>
        <begin position="51"/>
        <end position="144"/>
    </location>
</feature>
<comment type="caution">
    <text evidence="2">The sequence shown here is derived from an EMBL/GenBank/DDBJ whole genome shotgun (WGS) entry which is preliminary data.</text>
</comment>
<dbReference type="RefSeq" id="WP_104389504.1">
    <property type="nucleotide sequence ID" value="NZ_PGEM01000205.1"/>
</dbReference>
<gene>
    <name evidence="2" type="ORF">CUN59_20190</name>
</gene>
<evidence type="ECO:0000313" key="2">
    <source>
        <dbReference type="EMBL" id="PPJ61560.1"/>
    </source>
</evidence>
<evidence type="ECO:0000259" key="1">
    <source>
        <dbReference type="Pfam" id="PF13767"/>
    </source>
</evidence>
<dbReference type="InterPro" id="IPR025433">
    <property type="entry name" value="DUF4168"/>
</dbReference>
<dbReference type="Pfam" id="PF13767">
    <property type="entry name" value="DUF4168"/>
    <property type="match status" value="1"/>
</dbReference>
<dbReference type="EMBL" id="PGEM01000205">
    <property type="protein sequence ID" value="PPJ61560.1"/>
    <property type="molecule type" value="Genomic_DNA"/>
</dbReference>
<keyword evidence="3" id="KW-1185">Reference proteome</keyword>
<name>A0A2S6CPJ6_9CYAN</name>
<accession>A0A2S6CPJ6</accession>
<dbReference type="OrthoDB" id="565076at2"/>
<protein>
    <recommendedName>
        <fullName evidence="1">DUF4168 domain-containing protein</fullName>
    </recommendedName>
</protein>
<evidence type="ECO:0000313" key="3">
    <source>
        <dbReference type="Proteomes" id="UP000239589"/>
    </source>
</evidence>
<proteinExistence type="predicted"/>
<dbReference type="AlphaFoldDB" id="A0A2S6CPJ6"/>
<organism evidence="2 3">
    <name type="scientific">Cuspidothrix issatschenkoi CHARLIE-1</name>
    <dbReference type="NCBI Taxonomy" id="2052836"/>
    <lineage>
        <taxon>Bacteria</taxon>
        <taxon>Bacillati</taxon>
        <taxon>Cyanobacteriota</taxon>
        <taxon>Cyanophyceae</taxon>
        <taxon>Nostocales</taxon>
        <taxon>Aphanizomenonaceae</taxon>
        <taxon>Cuspidothrix</taxon>
    </lineage>
</organism>
<sequence>MLTIYTHPLINRFQQILSQSLILATIITTTQISITFSINTTAFAQTPNIDSTELTKYAKAVLAMEPVRQQAFEEIKKLIGSKDIPKIICNDPNTVNDLPGKAKDVAIKYCNNSQKIVKENKLTTERFNQITVEIQTSKTLEKQVYNTLLRLQKTSPTPPSK</sequence>
<reference evidence="2 3" key="1">
    <citation type="submission" date="2018-02" db="EMBL/GenBank/DDBJ databases">
        <title>Discovery of a pederin family compound in a non-symbiotic bloom-forming cyanobacterium.</title>
        <authorList>
            <person name="Kust A."/>
            <person name="Mares J."/>
            <person name="Jokela J."/>
            <person name="Urajova P."/>
            <person name="Hajek J."/>
            <person name="Saurav K."/>
            <person name="Voracova K."/>
            <person name="Fewer D.P."/>
            <person name="Haapaniemi E."/>
            <person name="Permi P."/>
            <person name="Rehakova K."/>
            <person name="Sivonen K."/>
            <person name="Hrouzek P."/>
        </authorList>
    </citation>
    <scope>NUCLEOTIDE SEQUENCE [LARGE SCALE GENOMIC DNA]</scope>
    <source>
        <strain evidence="2 3">CHARLIE-1</strain>
    </source>
</reference>
<dbReference type="Proteomes" id="UP000239589">
    <property type="component" value="Unassembled WGS sequence"/>
</dbReference>